<keyword evidence="4 5" id="KW-0067">ATP-binding</keyword>
<dbReference type="PROSITE" id="PS51198">
    <property type="entry name" value="UVRD_HELICASE_ATP_BIND"/>
    <property type="match status" value="1"/>
</dbReference>
<proteinExistence type="predicted"/>
<dbReference type="Pfam" id="PF00580">
    <property type="entry name" value="UvrD-helicase"/>
    <property type="match status" value="1"/>
</dbReference>
<comment type="caution">
    <text evidence="8">The sequence shown here is derived from an EMBL/GenBank/DDBJ whole genome shotgun (WGS) entry which is preliminary data.</text>
</comment>
<evidence type="ECO:0000256" key="2">
    <source>
        <dbReference type="ARBA" id="ARBA00022801"/>
    </source>
</evidence>
<dbReference type="EMBL" id="DXFX01000069">
    <property type="protein sequence ID" value="HIX07845.1"/>
    <property type="molecule type" value="Genomic_DNA"/>
</dbReference>
<evidence type="ECO:0000259" key="7">
    <source>
        <dbReference type="PROSITE" id="PS51198"/>
    </source>
</evidence>
<dbReference type="InterPro" id="IPR027417">
    <property type="entry name" value="P-loop_NTPase"/>
</dbReference>
<dbReference type="InterPro" id="IPR014016">
    <property type="entry name" value="UvrD-like_ATP-bd"/>
</dbReference>
<reference evidence="8" key="1">
    <citation type="journal article" date="2021" name="PeerJ">
        <title>Extensive microbial diversity within the chicken gut microbiome revealed by metagenomics and culture.</title>
        <authorList>
            <person name="Gilroy R."/>
            <person name="Ravi A."/>
            <person name="Getino M."/>
            <person name="Pursley I."/>
            <person name="Horton D.L."/>
            <person name="Alikhan N.F."/>
            <person name="Baker D."/>
            <person name="Gharbi K."/>
            <person name="Hall N."/>
            <person name="Watson M."/>
            <person name="Adriaenssens E.M."/>
            <person name="Foster-Nyarko E."/>
            <person name="Jarju S."/>
            <person name="Secka A."/>
            <person name="Antonio M."/>
            <person name="Oren A."/>
            <person name="Chaudhuri R.R."/>
            <person name="La Ragione R."/>
            <person name="Hildebrand F."/>
            <person name="Pallen M.J."/>
        </authorList>
    </citation>
    <scope>NUCLEOTIDE SEQUENCE</scope>
    <source>
        <strain evidence="8">811</strain>
    </source>
</reference>
<dbReference type="GO" id="GO:0043138">
    <property type="term" value="F:3'-5' DNA helicase activity"/>
    <property type="evidence" value="ECO:0007669"/>
    <property type="project" value="TreeGrafter"/>
</dbReference>
<evidence type="ECO:0000313" key="9">
    <source>
        <dbReference type="Proteomes" id="UP000824204"/>
    </source>
</evidence>
<dbReference type="GO" id="GO:0005829">
    <property type="term" value="C:cytosol"/>
    <property type="evidence" value="ECO:0007669"/>
    <property type="project" value="TreeGrafter"/>
</dbReference>
<evidence type="ECO:0000256" key="5">
    <source>
        <dbReference type="PROSITE-ProRule" id="PRU00560"/>
    </source>
</evidence>
<dbReference type="PANTHER" id="PTHR11070:SF17">
    <property type="entry name" value="DNA HELICASE IV"/>
    <property type="match status" value="1"/>
</dbReference>
<dbReference type="Proteomes" id="UP000824204">
    <property type="component" value="Unassembled WGS sequence"/>
</dbReference>
<evidence type="ECO:0008006" key="10">
    <source>
        <dbReference type="Google" id="ProtNLM"/>
    </source>
</evidence>
<dbReference type="InterPro" id="IPR000595">
    <property type="entry name" value="cNMP-bd_dom"/>
</dbReference>
<keyword evidence="2 5" id="KW-0378">Hydrolase</keyword>
<keyword evidence="1 5" id="KW-0547">Nucleotide-binding</keyword>
<sequence length="800" mass="93607">MAEMTEREMRNFINSRKRPDKQFFLDLLDEEKQRAYEELHVRVVMTLLKAGTINKLKLKIREAQEQIRAMREEEFSAENYRTIIALNAQIRGWRQEIEGYKCFFVEPYFARMDLVDDKEGYNSYYIGKHGDLDLEIVDWRAPLARKYYQKSQIVFSINEYNYKQILRRALRTANGRFLDYKNEYLSLRDYLTKEEIAGRDEEIIFDPYLKEILRARKEQSEISDIIETIQEKQYEIITRPERESFVLQGCAGSGKTMILLHRLSFLMYNDERLRPSDVLVITPSDSFNAFIDELSQVLELEKVKTRRIDEYFQALLKNEGVDVSDKIDYSVQAPSDYLAYIYSERFYTDLQSRLHKIYEGILGMFLSDECRPFIRASAENCRAQLNAFDVIKNASVRIRRAVLGEIKEKAEGGLYYTKPFRELMNEVTAVEEFFSRDLNSEKIGNISFFYNRMISFYRAGSLISRAHAKITANALFDLSQLKETIRKEIVDLRRYKINRGGVEVETYAERIARRGELLEEIDTVIRCVEEIAENFDNFCELFETLKGNDWFVCIGKCVTHIELARLFYKEIVRKVKDKYSIGKGLLRSDPYVLCLIFALLGRRLQPRYALVFIDEGQDLSANEYKLLRFFNPDAAFNVYGDLAQNITGYRGLTDWSAVGAECRYELSQNYRNTNQIVEYVAERLNIDMQPIGFDGPQVQTVTVRGICAFFREKKGLKAIIVSENEMEFFRRKSYNIPGVSGRISKNRINLMTVYESKGLEFTCVVVSDKNMTVNEKYIAYTRALKELAIVDDAADQRDDQ</sequence>
<evidence type="ECO:0000256" key="1">
    <source>
        <dbReference type="ARBA" id="ARBA00022741"/>
    </source>
</evidence>
<evidence type="ECO:0000259" key="6">
    <source>
        <dbReference type="PROSITE" id="PS50042"/>
    </source>
</evidence>
<accession>A0A9D1V832</accession>
<dbReference type="PROSITE" id="PS50042">
    <property type="entry name" value="CNMP_BINDING_3"/>
    <property type="match status" value="1"/>
</dbReference>
<evidence type="ECO:0000256" key="3">
    <source>
        <dbReference type="ARBA" id="ARBA00022806"/>
    </source>
</evidence>
<dbReference type="InterPro" id="IPR000212">
    <property type="entry name" value="DNA_helicase_UvrD/REP"/>
</dbReference>
<dbReference type="GO" id="GO:0016787">
    <property type="term" value="F:hydrolase activity"/>
    <property type="evidence" value="ECO:0007669"/>
    <property type="project" value="UniProtKB-UniRule"/>
</dbReference>
<evidence type="ECO:0000313" key="8">
    <source>
        <dbReference type="EMBL" id="HIX07845.1"/>
    </source>
</evidence>
<dbReference type="GO" id="GO:0005524">
    <property type="term" value="F:ATP binding"/>
    <property type="evidence" value="ECO:0007669"/>
    <property type="project" value="UniProtKB-UniRule"/>
</dbReference>
<keyword evidence="3 5" id="KW-0347">Helicase</keyword>
<dbReference type="SUPFAM" id="SSF52540">
    <property type="entry name" value="P-loop containing nucleoside triphosphate hydrolases"/>
    <property type="match status" value="1"/>
</dbReference>
<reference evidence="8" key="2">
    <citation type="submission" date="2021-04" db="EMBL/GenBank/DDBJ databases">
        <authorList>
            <person name="Gilroy R."/>
        </authorList>
    </citation>
    <scope>NUCLEOTIDE SEQUENCE</scope>
    <source>
        <strain evidence="8">811</strain>
    </source>
</reference>
<gene>
    <name evidence="8" type="ORF">H9741_05210</name>
</gene>
<feature type="binding site" evidence="5">
    <location>
        <begin position="249"/>
        <end position="256"/>
    </location>
    <ligand>
        <name>ATP</name>
        <dbReference type="ChEBI" id="CHEBI:30616"/>
    </ligand>
</feature>
<organism evidence="8 9">
    <name type="scientific">Candidatus Borkfalkia faecipullorum</name>
    <dbReference type="NCBI Taxonomy" id="2838510"/>
    <lineage>
        <taxon>Bacteria</taxon>
        <taxon>Bacillati</taxon>
        <taxon>Bacillota</taxon>
        <taxon>Clostridia</taxon>
        <taxon>Christensenellales</taxon>
        <taxon>Christensenellaceae</taxon>
        <taxon>Candidatus Borkfalkia</taxon>
    </lineage>
</organism>
<dbReference type="AlphaFoldDB" id="A0A9D1V832"/>
<feature type="domain" description="Cyclic nucleotide-binding" evidence="6">
    <location>
        <begin position="213"/>
        <end position="287"/>
    </location>
</feature>
<dbReference type="PANTHER" id="PTHR11070">
    <property type="entry name" value="UVRD / RECB / PCRA DNA HELICASE FAMILY MEMBER"/>
    <property type="match status" value="1"/>
</dbReference>
<dbReference type="GO" id="GO:0000725">
    <property type="term" value="P:recombinational repair"/>
    <property type="evidence" value="ECO:0007669"/>
    <property type="project" value="TreeGrafter"/>
</dbReference>
<dbReference type="Gene3D" id="3.40.50.300">
    <property type="entry name" value="P-loop containing nucleotide triphosphate hydrolases"/>
    <property type="match status" value="2"/>
</dbReference>
<feature type="domain" description="UvrD-like helicase ATP-binding" evidence="7">
    <location>
        <begin position="228"/>
        <end position="673"/>
    </location>
</feature>
<name>A0A9D1V832_9FIRM</name>
<protein>
    <recommendedName>
        <fullName evidence="10">DNA helicase</fullName>
    </recommendedName>
</protein>
<evidence type="ECO:0000256" key="4">
    <source>
        <dbReference type="ARBA" id="ARBA00022840"/>
    </source>
</evidence>
<dbReference type="GO" id="GO:0003677">
    <property type="term" value="F:DNA binding"/>
    <property type="evidence" value="ECO:0007669"/>
    <property type="project" value="InterPro"/>
</dbReference>